<dbReference type="PROSITE" id="PS51257">
    <property type="entry name" value="PROKAR_LIPOPROTEIN"/>
    <property type="match status" value="1"/>
</dbReference>
<dbReference type="EMBL" id="VZZJ01000011">
    <property type="protein sequence ID" value="KAB1072785.1"/>
    <property type="molecule type" value="Genomic_DNA"/>
</dbReference>
<feature type="region of interest" description="Disordered" evidence="1">
    <location>
        <begin position="28"/>
        <end position="61"/>
    </location>
</feature>
<evidence type="ECO:0000256" key="2">
    <source>
        <dbReference type="SAM" id="SignalP"/>
    </source>
</evidence>
<protein>
    <submittedName>
        <fullName evidence="3">Uncharacterized protein</fullName>
    </submittedName>
</protein>
<dbReference type="Proteomes" id="UP000441523">
    <property type="component" value="Unassembled WGS sequence"/>
</dbReference>
<feature type="signal peptide" evidence="2">
    <location>
        <begin position="1"/>
        <end position="30"/>
    </location>
</feature>
<evidence type="ECO:0000313" key="3">
    <source>
        <dbReference type="EMBL" id="KAB1072785.1"/>
    </source>
</evidence>
<comment type="caution">
    <text evidence="3">The sequence shown here is derived from an EMBL/GenBank/DDBJ whole genome shotgun (WGS) entry which is preliminary data.</text>
</comment>
<sequence>MPVPLSRPVRTTSAVLALLASCLVATPSEARRGETPPAAAAPAKPPAKPPAAPGVTPGVTWTAGEAPAANCTRSRRKLWQEGEGWIVRTVTACR</sequence>
<keyword evidence="2" id="KW-0732">Signal</keyword>
<proteinExistence type="predicted"/>
<dbReference type="RefSeq" id="WP_150964360.1">
    <property type="nucleotide sequence ID" value="NZ_VZZJ01000011.1"/>
</dbReference>
<evidence type="ECO:0000313" key="4">
    <source>
        <dbReference type="Proteomes" id="UP000441523"/>
    </source>
</evidence>
<keyword evidence="4" id="KW-1185">Reference proteome</keyword>
<gene>
    <name evidence="3" type="ORF">F6X51_14360</name>
</gene>
<organism evidence="3 4">
    <name type="scientific">Methylobacterium planeticum</name>
    <dbReference type="NCBI Taxonomy" id="2615211"/>
    <lineage>
        <taxon>Bacteria</taxon>
        <taxon>Pseudomonadati</taxon>
        <taxon>Pseudomonadota</taxon>
        <taxon>Alphaproteobacteria</taxon>
        <taxon>Hyphomicrobiales</taxon>
        <taxon>Methylobacteriaceae</taxon>
        <taxon>Methylobacterium</taxon>
    </lineage>
</organism>
<reference evidence="3 4" key="1">
    <citation type="submission" date="2019-09" db="EMBL/GenBank/DDBJ databases">
        <title>YIM 132548 draft genome.</title>
        <authorList>
            <person name="Jiang L."/>
        </authorList>
    </citation>
    <scope>NUCLEOTIDE SEQUENCE [LARGE SCALE GENOMIC DNA]</scope>
    <source>
        <strain evidence="3 4">YIM 132548</strain>
    </source>
</reference>
<evidence type="ECO:0000256" key="1">
    <source>
        <dbReference type="SAM" id="MobiDB-lite"/>
    </source>
</evidence>
<feature type="chain" id="PRO_5026984048" evidence="2">
    <location>
        <begin position="31"/>
        <end position="94"/>
    </location>
</feature>
<name>A0A6N6MQ94_9HYPH</name>
<feature type="compositionally biased region" description="Pro residues" evidence="1">
    <location>
        <begin position="43"/>
        <end position="52"/>
    </location>
</feature>
<dbReference type="AlphaFoldDB" id="A0A6N6MQ94"/>
<accession>A0A6N6MQ94</accession>